<reference evidence="1 2" key="1">
    <citation type="journal article" date="2019" name="Commun. Biol.">
        <title>The bagworm genome reveals a unique fibroin gene that provides high tensile strength.</title>
        <authorList>
            <person name="Kono N."/>
            <person name="Nakamura H."/>
            <person name="Ohtoshi R."/>
            <person name="Tomita M."/>
            <person name="Numata K."/>
            <person name="Arakawa K."/>
        </authorList>
    </citation>
    <scope>NUCLEOTIDE SEQUENCE [LARGE SCALE GENOMIC DNA]</scope>
</reference>
<keyword evidence="2" id="KW-1185">Reference proteome</keyword>
<evidence type="ECO:0000313" key="2">
    <source>
        <dbReference type="Proteomes" id="UP000299102"/>
    </source>
</evidence>
<protein>
    <submittedName>
        <fullName evidence="1">Uncharacterized protein</fullName>
    </submittedName>
</protein>
<dbReference type="Proteomes" id="UP000299102">
    <property type="component" value="Unassembled WGS sequence"/>
</dbReference>
<gene>
    <name evidence="1" type="ORF">EVAR_7380_1</name>
</gene>
<dbReference type="EMBL" id="BGZK01000287">
    <property type="protein sequence ID" value="GBP34329.1"/>
    <property type="molecule type" value="Genomic_DNA"/>
</dbReference>
<dbReference type="AlphaFoldDB" id="A0A4C1V6R4"/>
<comment type="caution">
    <text evidence="1">The sequence shown here is derived from an EMBL/GenBank/DDBJ whole genome shotgun (WGS) entry which is preliminary data.</text>
</comment>
<accession>A0A4C1V6R4</accession>
<proteinExistence type="predicted"/>
<evidence type="ECO:0000313" key="1">
    <source>
        <dbReference type="EMBL" id="GBP34329.1"/>
    </source>
</evidence>
<sequence length="200" mass="22191">MSDLGGEAASATTSQTLQHELKRNTGVKIESGIGIRIESVIGIEIQKMKKLFATDFVQIRTVIGGGIRIESGIEIENGSGVENECEERGLQRQPIEIVYVFKHKNINNHTEMANLWSAIRIAPTPGDWQRRYKLTIGIWELAPRSDEEQRPPSRTIGDTAARAGLAWRRLSSKLALSEVGAVERAHCTGLRVEIPKSHNK</sequence>
<organism evidence="1 2">
    <name type="scientific">Eumeta variegata</name>
    <name type="common">Bagworm moth</name>
    <name type="synonym">Eumeta japonica</name>
    <dbReference type="NCBI Taxonomy" id="151549"/>
    <lineage>
        <taxon>Eukaryota</taxon>
        <taxon>Metazoa</taxon>
        <taxon>Ecdysozoa</taxon>
        <taxon>Arthropoda</taxon>
        <taxon>Hexapoda</taxon>
        <taxon>Insecta</taxon>
        <taxon>Pterygota</taxon>
        <taxon>Neoptera</taxon>
        <taxon>Endopterygota</taxon>
        <taxon>Lepidoptera</taxon>
        <taxon>Glossata</taxon>
        <taxon>Ditrysia</taxon>
        <taxon>Tineoidea</taxon>
        <taxon>Psychidae</taxon>
        <taxon>Oiketicinae</taxon>
        <taxon>Eumeta</taxon>
    </lineage>
</organism>
<name>A0A4C1V6R4_EUMVA</name>